<comment type="caution">
    <text evidence="1">The sequence shown here is derived from an EMBL/GenBank/DDBJ whole genome shotgun (WGS) entry which is preliminary data.</text>
</comment>
<evidence type="ECO:0000313" key="2">
    <source>
        <dbReference type="Proteomes" id="UP000298663"/>
    </source>
</evidence>
<dbReference type="Proteomes" id="UP000298663">
    <property type="component" value="Unassembled WGS sequence"/>
</dbReference>
<sequence length="83" mass="9669">MKKSKSVINFSSSVKKFQRVQKRNCLNTNFTMKNTCTKMAPAPINSINPKMRTIHFFRSLIFGPKHTPAGTRPLAPWRFSQWR</sequence>
<gene>
    <name evidence="1" type="ORF">L596_028775</name>
</gene>
<proteinExistence type="predicted"/>
<dbReference type="EMBL" id="AZBU02000011">
    <property type="protein sequence ID" value="TKR61695.1"/>
    <property type="molecule type" value="Genomic_DNA"/>
</dbReference>
<dbReference type="AlphaFoldDB" id="A0A4V5ZXZ6"/>
<reference evidence="1 2" key="2">
    <citation type="journal article" date="2019" name="G3 (Bethesda)">
        <title>Hybrid Assembly of the Genome of the Entomopathogenic Nematode Steinernema carpocapsae Identifies the X-Chromosome.</title>
        <authorList>
            <person name="Serra L."/>
            <person name="Macchietto M."/>
            <person name="Macias-Munoz A."/>
            <person name="McGill C.J."/>
            <person name="Rodriguez I.M."/>
            <person name="Rodriguez B."/>
            <person name="Murad R."/>
            <person name="Mortazavi A."/>
        </authorList>
    </citation>
    <scope>NUCLEOTIDE SEQUENCE [LARGE SCALE GENOMIC DNA]</scope>
    <source>
        <strain evidence="1 2">ALL</strain>
    </source>
</reference>
<accession>A0A4V5ZXZ6</accession>
<name>A0A4V5ZXZ6_STECR</name>
<protein>
    <submittedName>
        <fullName evidence="1">Uncharacterized protein</fullName>
    </submittedName>
</protein>
<keyword evidence="2" id="KW-1185">Reference proteome</keyword>
<organism evidence="1 2">
    <name type="scientific">Steinernema carpocapsae</name>
    <name type="common">Entomopathogenic nematode</name>
    <dbReference type="NCBI Taxonomy" id="34508"/>
    <lineage>
        <taxon>Eukaryota</taxon>
        <taxon>Metazoa</taxon>
        <taxon>Ecdysozoa</taxon>
        <taxon>Nematoda</taxon>
        <taxon>Chromadorea</taxon>
        <taxon>Rhabditida</taxon>
        <taxon>Tylenchina</taxon>
        <taxon>Panagrolaimomorpha</taxon>
        <taxon>Strongyloidoidea</taxon>
        <taxon>Steinernematidae</taxon>
        <taxon>Steinernema</taxon>
    </lineage>
</organism>
<evidence type="ECO:0000313" key="1">
    <source>
        <dbReference type="EMBL" id="TKR61695.1"/>
    </source>
</evidence>
<reference evidence="1 2" key="1">
    <citation type="journal article" date="2015" name="Genome Biol.">
        <title>Comparative genomics of Steinernema reveals deeply conserved gene regulatory networks.</title>
        <authorList>
            <person name="Dillman A.R."/>
            <person name="Macchietto M."/>
            <person name="Porter C.F."/>
            <person name="Rogers A."/>
            <person name="Williams B."/>
            <person name="Antoshechkin I."/>
            <person name="Lee M.M."/>
            <person name="Goodwin Z."/>
            <person name="Lu X."/>
            <person name="Lewis E.E."/>
            <person name="Goodrich-Blair H."/>
            <person name="Stock S.P."/>
            <person name="Adams B.J."/>
            <person name="Sternberg P.W."/>
            <person name="Mortazavi A."/>
        </authorList>
    </citation>
    <scope>NUCLEOTIDE SEQUENCE [LARGE SCALE GENOMIC DNA]</scope>
    <source>
        <strain evidence="1 2">ALL</strain>
    </source>
</reference>